<comment type="similarity">
    <text evidence="1">Belongs to the heat shock protein 70 family.</text>
</comment>
<dbReference type="Gene3D" id="1.25.40.10">
    <property type="entry name" value="Tetratricopeptide repeat domain"/>
    <property type="match status" value="1"/>
</dbReference>
<dbReference type="AlphaFoldDB" id="A0A4D4JC15"/>
<dbReference type="PANTHER" id="PTHR45639">
    <property type="entry name" value="HSC70CB, ISOFORM G-RELATED"/>
    <property type="match status" value="1"/>
</dbReference>
<feature type="region of interest" description="Disordered" evidence="6">
    <location>
        <begin position="422"/>
        <end position="442"/>
    </location>
</feature>
<name>A0A4D4JC15_9PSEU</name>
<dbReference type="SUPFAM" id="SSF53067">
    <property type="entry name" value="Actin-like ATPase domain"/>
    <property type="match status" value="2"/>
</dbReference>
<evidence type="ECO:0000256" key="3">
    <source>
        <dbReference type="ARBA" id="ARBA00022840"/>
    </source>
</evidence>
<protein>
    <recommendedName>
        <fullName evidence="9">Molecular chaperone DnaK</fullName>
    </recommendedName>
</protein>
<dbReference type="InterPro" id="IPR011990">
    <property type="entry name" value="TPR-like_helical_dom_sf"/>
</dbReference>
<dbReference type="SUPFAM" id="SSF48452">
    <property type="entry name" value="TPR-like"/>
    <property type="match status" value="1"/>
</dbReference>
<proteinExistence type="inferred from homology"/>
<comment type="caution">
    <text evidence="7">The sequence shown here is derived from an EMBL/GenBank/DDBJ whole genome shotgun (WGS) entry which is preliminary data.</text>
</comment>
<dbReference type="OrthoDB" id="4253885at2"/>
<evidence type="ECO:0000256" key="1">
    <source>
        <dbReference type="ARBA" id="ARBA00007381"/>
    </source>
</evidence>
<dbReference type="Proteomes" id="UP000298860">
    <property type="component" value="Unassembled WGS sequence"/>
</dbReference>
<dbReference type="Gene3D" id="3.90.640.10">
    <property type="entry name" value="Actin, Chain A, domain 4"/>
    <property type="match status" value="1"/>
</dbReference>
<dbReference type="RefSeq" id="WP_137815026.1">
    <property type="nucleotide sequence ID" value="NZ_BJFL01000019.1"/>
</dbReference>
<organism evidence="7 8">
    <name type="scientific">Gandjariella thermophila</name>
    <dbReference type="NCBI Taxonomy" id="1931992"/>
    <lineage>
        <taxon>Bacteria</taxon>
        <taxon>Bacillati</taxon>
        <taxon>Actinomycetota</taxon>
        <taxon>Actinomycetes</taxon>
        <taxon>Pseudonocardiales</taxon>
        <taxon>Pseudonocardiaceae</taxon>
        <taxon>Gandjariella</taxon>
    </lineage>
</organism>
<evidence type="ECO:0008006" key="9">
    <source>
        <dbReference type="Google" id="ProtNLM"/>
    </source>
</evidence>
<accession>A0A4D4JC15</accession>
<keyword evidence="4" id="KW-0346">Stress response</keyword>
<keyword evidence="3" id="KW-0067">ATP-binding</keyword>
<dbReference type="Pfam" id="PF00012">
    <property type="entry name" value="HSP70"/>
    <property type="match status" value="1"/>
</dbReference>
<evidence type="ECO:0000313" key="7">
    <source>
        <dbReference type="EMBL" id="GDY31986.1"/>
    </source>
</evidence>
<keyword evidence="2" id="KW-0547">Nucleotide-binding</keyword>
<dbReference type="InterPro" id="IPR018181">
    <property type="entry name" value="Heat_shock_70_CS"/>
</dbReference>
<dbReference type="Gene3D" id="3.30.420.40">
    <property type="match status" value="2"/>
</dbReference>
<gene>
    <name evidence="7" type="ORF">GTS_36190</name>
</gene>
<feature type="region of interest" description="Disordered" evidence="6">
    <location>
        <begin position="339"/>
        <end position="360"/>
    </location>
</feature>
<keyword evidence="8" id="KW-1185">Reference proteome</keyword>
<keyword evidence="5" id="KW-0143">Chaperone</keyword>
<dbReference type="EMBL" id="BJFL01000019">
    <property type="protein sequence ID" value="GDY31986.1"/>
    <property type="molecule type" value="Genomic_DNA"/>
</dbReference>
<dbReference type="PRINTS" id="PR00301">
    <property type="entry name" value="HEATSHOCK70"/>
</dbReference>
<evidence type="ECO:0000256" key="5">
    <source>
        <dbReference type="ARBA" id="ARBA00023186"/>
    </source>
</evidence>
<dbReference type="GO" id="GO:0005524">
    <property type="term" value="F:ATP binding"/>
    <property type="evidence" value="ECO:0007669"/>
    <property type="project" value="UniProtKB-KW"/>
</dbReference>
<dbReference type="GO" id="GO:0140662">
    <property type="term" value="F:ATP-dependent protein folding chaperone"/>
    <property type="evidence" value="ECO:0007669"/>
    <property type="project" value="InterPro"/>
</dbReference>
<evidence type="ECO:0000256" key="4">
    <source>
        <dbReference type="ARBA" id="ARBA00023016"/>
    </source>
</evidence>
<dbReference type="InterPro" id="IPR013126">
    <property type="entry name" value="Hsp_70_fam"/>
</dbReference>
<sequence>MAVINVGVDFGSTGVRAAYGTPGEPARFVALAGNEWPWPLCEPVPRGPLPVSFPSVKSKLGLAGSVQLGGHTVNPADLVAAALRRLRARIVAETAAPIGHTVISVPARFFASQRSALLDVAGAAGLGEVSLVTDSVAAVVGHTGGEATGTFLVYGMGYEGFELGLVRAVRGRYRVLGYEGAGAPGGSTFDEQVLGGWLATLRDRGSLPDEVRQGETGWLRLRGTAEKVKEQLAAEGPVLFPMFVSGTNGQPRLTVQFEQPPFELLTRVLVAGTLDRADALFERSGLDRESVEAVVLVGGSTRMPHLRKLVSGLGAAVVPTADEHLARGAVLHAHQLVRRSSPGDEDQLGMAGGGAAEPVLDTPPLAATLLTAPGGASSAAAAEEATGLAVAQRLIAEGRREEAAAELRRLIAAAQELLHEITAGGSEEPPATPDETAAGGRNAPDLLSLARRRLDKGQYPEAINLAHLAWQREPNRADVFDAMIDIHCVAAMANPTIAGFGRDEKWLRCALGHDPSNARIRSLLAERSYLHGSGLHRAGRKDEARQALQQALAWDPEHRAAEELLHRLGGRR</sequence>
<reference evidence="8" key="1">
    <citation type="submission" date="2019-04" db="EMBL/GenBank/DDBJ databases">
        <title>Draft genome sequence of Pseudonocardiaceae bacterium SL3-2-4.</title>
        <authorList>
            <person name="Ningsih F."/>
            <person name="Yokota A."/>
            <person name="Sakai Y."/>
            <person name="Nanatani K."/>
            <person name="Yabe S."/>
            <person name="Oetari A."/>
            <person name="Sjamsuridzal W."/>
        </authorList>
    </citation>
    <scope>NUCLEOTIDE SEQUENCE [LARGE SCALE GENOMIC DNA]</scope>
    <source>
        <strain evidence="8">SL3-2-4</strain>
    </source>
</reference>
<evidence type="ECO:0000256" key="6">
    <source>
        <dbReference type="SAM" id="MobiDB-lite"/>
    </source>
</evidence>
<dbReference type="InterPro" id="IPR043129">
    <property type="entry name" value="ATPase_NBD"/>
</dbReference>
<dbReference type="PROSITE" id="PS01036">
    <property type="entry name" value="HSP70_3"/>
    <property type="match status" value="1"/>
</dbReference>
<evidence type="ECO:0000313" key="8">
    <source>
        <dbReference type="Proteomes" id="UP000298860"/>
    </source>
</evidence>
<evidence type="ECO:0000256" key="2">
    <source>
        <dbReference type="ARBA" id="ARBA00022741"/>
    </source>
</evidence>